<comment type="caution">
    <text evidence="2">The sequence shown here is derived from an EMBL/GenBank/DDBJ whole genome shotgun (WGS) entry which is preliminary data.</text>
</comment>
<evidence type="ECO:0000313" key="2">
    <source>
        <dbReference type="EMBL" id="GAA5194393.1"/>
    </source>
</evidence>
<dbReference type="InterPro" id="IPR025334">
    <property type="entry name" value="DUF4240"/>
</dbReference>
<reference evidence="3" key="1">
    <citation type="journal article" date="2019" name="Int. J. Syst. Evol. Microbiol.">
        <title>The Global Catalogue of Microorganisms (GCM) 10K type strain sequencing project: providing services to taxonomists for standard genome sequencing and annotation.</title>
        <authorList>
            <consortium name="The Broad Institute Genomics Platform"/>
            <consortium name="The Broad Institute Genome Sequencing Center for Infectious Disease"/>
            <person name="Wu L."/>
            <person name="Ma J."/>
        </authorList>
    </citation>
    <scope>NUCLEOTIDE SEQUENCE [LARGE SCALE GENOMIC DNA]</scope>
    <source>
        <strain evidence="3">JCM 18304</strain>
    </source>
</reference>
<sequence length="180" mass="19959">MTTTTGGAGRLPTAAEEARFWALIESAWERLGAEPAALRRALIERDPAADDEDAYAIDKWLDPFLGNLLALAAELSSQELTDLDRVAERKLYDIDRSDVHDVTDGSDDGFLYCRGFIVAMGREFYEAVSATPAMAIVDAECERMCYLFTHLHDERFGDWPETDSGISRESGRNTAGWSDA</sequence>
<dbReference type="Proteomes" id="UP001501570">
    <property type="component" value="Unassembled WGS sequence"/>
</dbReference>
<evidence type="ECO:0000313" key="3">
    <source>
        <dbReference type="Proteomes" id="UP001501570"/>
    </source>
</evidence>
<gene>
    <name evidence="2" type="ORF">GCM10023322_58650</name>
</gene>
<dbReference type="RefSeq" id="WP_345635041.1">
    <property type="nucleotide sequence ID" value="NZ_BAABJQ010000021.1"/>
</dbReference>
<dbReference type="EMBL" id="BAABJQ010000021">
    <property type="protein sequence ID" value="GAA5194393.1"/>
    <property type="molecule type" value="Genomic_DNA"/>
</dbReference>
<organism evidence="2 3">
    <name type="scientific">Rugosimonospora acidiphila</name>
    <dbReference type="NCBI Taxonomy" id="556531"/>
    <lineage>
        <taxon>Bacteria</taxon>
        <taxon>Bacillati</taxon>
        <taxon>Actinomycetota</taxon>
        <taxon>Actinomycetes</taxon>
        <taxon>Micromonosporales</taxon>
        <taxon>Micromonosporaceae</taxon>
        <taxon>Rugosimonospora</taxon>
    </lineage>
</organism>
<accession>A0ABP9SF05</accession>
<name>A0ABP9SF05_9ACTN</name>
<evidence type="ECO:0000259" key="1">
    <source>
        <dbReference type="Pfam" id="PF14024"/>
    </source>
</evidence>
<dbReference type="Pfam" id="PF14024">
    <property type="entry name" value="DUF4240"/>
    <property type="match status" value="1"/>
</dbReference>
<feature type="domain" description="DUF4240" evidence="1">
    <location>
        <begin position="62"/>
        <end position="134"/>
    </location>
</feature>
<proteinExistence type="predicted"/>
<keyword evidence="3" id="KW-1185">Reference proteome</keyword>
<protein>
    <recommendedName>
        <fullName evidence="1">DUF4240 domain-containing protein</fullName>
    </recommendedName>
</protein>